<protein>
    <submittedName>
        <fullName evidence="4">Peptidoglycan hydrolase</fullName>
    </submittedName>
</protein>
<keyword evidence="2" id="KW-0732">Signal</keyword>
<evidence type="ECO:0000259" key="3">
    <source>
        <dbReference type="Pfam" id="PF01832"/>
    </source>
</evidence>
<reference evidence="4 5" key="1">
    <citation type="journal article" date="2011" name="Front. Microbiol.">
        <title>Genomic signatures of strain selection and enhancement in Bacillus atrophaeus var. globigii, a historical biowarfare simulant.</title>
        <authorList>
            <person name="Gibbons H.S."/>
            <person name="Broomall S.M."/>
            <person name="McNew L.A."/>
            <person name="Daligault H."/>
            <person name="Chapman C."/>
            <person name="Bruce D."/>
            <person name="Karavis M."/>
            <person name="Krepps M."/>
            <person name="McGregor P.A."/>
            <person name="Hong C."/>
            <person name="Park K.H."/>
            <person name="Akmal A."/>
            <person name="Feldman A."/>
            <person name="Lin J.S."/>
            <person name="Chang W.E."/>
            <person name="Higgs B.W."/>
            <person name="Demirev P."/>
            <person name="Lindquist J."/>
            <person name="Liem A."/>
            <person name="Fochler E."/>
            <person name="Read T.D."/>
            <person name="Tapia R."/>
            <person name="Johnson S."/>
            <person name="Bishop-Lilly K.A."/>
            <person name="Detter C."/>
            <person name="Han C."/>
            <person name="Sozhamannan S."/>
            <person name="Rosenzweig C.N."/>
            <person name="Skowronski E.W."/>
        </authorList>
    </citation>
    <scope>NUCLEOTIDE SEQUENCE [LARGE SCALE GENOMIC DNA]</scope>
    <source>
        <strain evidence="4 5">Y4G10-17</strain>
    </source>
</reference>
<evidence type="ECO:0000256" key="2">
    <source>
        <dbReference type="SAM" id="SignalP"/>
    </source>
</evidence>
<proteinExistence type="predicted"/>
<keyword evidence="5" id="KW-1185">Reference proteome</keyword>
<feature type="region of interest" description="Disordered" evidence="1">
    <location>
        <begin position="27"/>
        <end position="52"/>
    </location>
</feature>
<sequence>MKWFVRSAAALVVAAAIAVPFVQHSGQDAQRDDTAGSPSQIERQSQPPIDQPLSQQTKFVPAFADIYDVTERKREFFAYLLPAIDEVNQRITEQRAYLNQLQNKVEQGGSLNQREQRWMETILSYYRVDEEQLQEQFAVLNRRVDIVPGTLVLIQAANESGWGTSRFATQGLNFFGQWCWTDGCGIVPGSRPDGERYEVRRFDSMEASVESFIRNLNTHFAYAELRQMRLEEREQEDSVSSTTLTAGLMSYSERGQDYIDELNQMIRINRPIIEDVRDEGLQVEAEGTATVDS</sequence>
<feature type="signal peptide" evidence="2">
    <location>
        <begin position="1"/>
        <end position="25"/>
    </location>
</feature>
<name>A0A432WML5_9GAMM</name>
<dbReference type="InterPro" id="IPR002901">
    <property type="entry name" value="MGlyc_endo_b_GlcNAc-like_dom"/>
</dbReference>
<dbReference type="Pfam" id="PF01832">
    <property type="entry name" value="Glucosaminidase"/>
    <property type="match status" value="1"/>
</dbReference>
<dbReference type="EMBL" id="PIPO01000001">
    <property type="protein sequence ID" value="RUO34971.1"/>
    <property type="molecule type" value="Genomic_DNA"/>
</dbReference>
<dbReference type="Proteomes" id="UP000287823">
    <property type="component" value="Unassembled WGS sequence"/>
</dbReference>
<dbReference type="Gene3D" id="1.10.530.10">
    <property type="match status" value="1"/>
</dbReference>
<organism evidence="4 5">
    <name type="scientific">Aliidiomarina soli</name>
    <dbReference type="NCBI Taxonomy" id="1928574"/>
    <lineage>
        <taxon>Bacteria</taxon>
        <taxon>Pseudomonadati</taxon>
        <taxon>Pseudomonadota</taxon>
        <taxon>Gammaproteobacteria</taxon>
        <taxon>Alteromonadales</taxon>
        <taxon>Idiomarinaceae</taxon>
        <taxon>Aliidiomarina</taxon>
    </lineage>
</organism>
<comment type="caution">
    <text evidence="4">The sequence shown here is derived from an EMBL/GenBank/DDBJ whole genome shotgun (WGS) entry which is preliminary data.</text>
</comment>
<evidence type="ECO:0000313" key="4">
    <source>
        <dbReference type="EMBL" id="RUO34971.1"/>
    </source>
</evidence>
<evidence type="ECO:0000256" key="1">
    <source>
        <dbReference type="SAM" id="MobiDB-lite"/>
    </source>
</evidence>
<dbReference type="PANTHER" id="PTHR40572:SF1">
    <property type="entry name" value="PROTEIN BAX"/>
    <property type="match status" value="1"/>
</dbReference>
<feature type="chain" id="PRO_5019275372" evidence="2">
    <location>
        <begin position="26"/>
        <end position="293"/>
    </location>
</feature>
<dbReference type="PANTHER" id="PTHR40572">
    <property type="entry name" value="PROTEIN BAX"/>
    <property type="match status" value="1"/>
</dbReference>
<dbReference type="InterPro" id="IPR053195">
    <property type="entry name" value="Bax-like"/>
</dbReference>
<evidence type="ECO:0000313" key="5">
    <source>
        <dbReference type="Proteomes" id="UP000287823"/>
    </source>
</evidence>
<gene>
    <name evidence="4" type="ORF">CWE14_02975</name>
</gene>
<feature type="compositionally biased region" description="Polar residues" evidence="1">
    <location>
        <begin position="36"/>
        <end position="52"/>
    </location>
</feature>
<dbReference type="RefSeq" id="WP_126798001.1">
    <property type="nucleotide sequence ID" value="NZ_PIPO01000001.1"/>
</dbReference>
<accession>A0A432WML5</accession>
<keyword evidence="4" id="KW-0378">Hydrolase</keyword>
<dbReference type="AlphaFoldDB" id="A0A432WML5"/>
<feature type="domain" description="Mannosyl-glycoprotein endo-beta-N-acetylglucosamidase-like" evidence="3">
    <location>
        <begin position="138"/>
        <end position="267"/>
    </location>
</feature>
<dbReference type="GO" id="GO:0004040">
    <property type="term" value="F:amidase activity"/>
    <property type="evidence" value="ECO:0007669"/>
    <property type="project" value="InterPro"/>
</dbReference>